<evidence type="ECO:0008006" key="4">
    <source>
        <dbReference type="Google" id="ProtNLM"/>
    </source>
</evidence>
<dbReference type="Proteomes" id="UP001156701">
    <property type="component" value="Unassembled WGS sequence"/>
</dbReference>
<feature type="signal peptide" evidence="1">
    <location>
        <begin position="1"/>
        <end position="23"/>
    </location>
</feature>
<name>A0AA42FJC7_9GAMM</name>
<organism evidence="2 3">
    <name type="scientific">Providencia huashanensis</name>
    <dbReference type="NCBI Taxonomy" id="3037798"/>
    <lineage>
        <taxon>Bacteria</taxon>
        <taxon>Pseudomonadati</taxon>
        <taxon>Pseudomonadota</taxon>
        <taxon>Gammaproteobacteria</taxon>
        <taxon>Enterobacterales</taxon>
        <taxon>Morganellaceae</taxon>
        <taxon>Providencia</taxon>
    </lineage>
</organism>
<evidence type="ECO:0000256" key="1">
    <source>
        <dbReference type="SAM" id="SignalP"/>
    </source>
</evidence>
<gene>
    <name evidence="2" type="ORF">P7V44_02675</name>
</gene>
<comment type="caution">
    <text evidence="2">The sequence shown here is derived from an EMBL/GenBank/DDBJ whole genome shotgun (WGS) entry which is preliminary data.</text>
</comment>
<dbReference type="RefSeq" id="WP_278030651.1">
    <property type="nucleotide sequence ID" value="NZ_JARRYG010000002.1"/>
</dbReference>
<reference evidence="2" key="1">
    <citation type="submission" date="2023-03" db="EMBL/GenBank/DDBJ databases">
        <title>a new species belonging to Providencia genus.</title>
        <authorList>
            <person name="Yang W."/>
            <person name="Hu F."/>
            <person name="Shen S."/>
            <person name="Ding L."/>
            <person name="Yin D."/>
        </authorList>
    </citation>
    <scope>NUCLEOTIDE SEQUENCE</scope>
    <source>
        <strain evidence="2">CRE-3FA-0001</strain>
    </source>
</reference>
<sequence>MRYLVTMLILVGLYAPNSLAVNAKIELLCTDNTRMTLVTNDNPKLSTLSYEGTPPLPFSHYTGVENAAIAVFSDDRHYLKLLIKNYMQEGRSEFMLASDNRWIPCVSTKATQQ</sequence>
<feature type="chain" id="PRO_5041234432" description="Lysozyme inhibitor" evidence="1">
    <location>
        <begin position="24"/>
        <end position="113"/>
    </location>
</feature>
<evidence type="ECO:0000313" key="2">
    <source>
        <dbReference type="EMBL" id="MDG4695140.1"/>
    </source>
</evidence>
<evidence type="ECO:0000313" key="3">
    <source>
        <dbReference type="Proteomes" id="UP001156701"/>
    </source>
</evidence>
<protein>
    <recommendedName>
        <fullName evidence="4">Lysozyme inhibitor</fullName>
    </recommendedName>
</protein>
<dbReference type="AlphaFoldDB" id="A0AA42FJC7"/>
<keyword evidence="1" id="KW-0732">Signal</keyword>
<dbReference type="EMBL" id="JARRYG010000002">
    <property type="protein sequence ID" value="MDG4695140.1"/>
    <property type="molecule type" value="Genomic_DNA"/>
</dbReference>
<accession>A0AA42FJC7</accession>
<proteinExistence type="predicted"/>